<dbReference type="InterPro" id="IPR013328">
    <property type="entry name" value="6PGD_dom2"/>
</dbReference>
<dbReference type="RefSeq" id="WP_229679420.1">
    <property type="nucleotide sequence ID" value="NZ_BAABBD010000001.1"/>
</dbReference>
<dbReference type="SUPFAM" id="SSF48179">
    <property type="entry name" value="6-phosphogluconate dehydrogenase C-terminal domain-like"/>
    <property type="match status" value="1"/>
</dbReference>
<evidence type="ECO:0000259" key="12">
    <source>
        <dbReference type="Pfam" id="PF02558"/>
    </source>
</evidence>
<dbReference type="InterPro" id="IPR036291">
    <property type="entry name" value="NAD(P)-bd_dom_sf"/>
</dbReference>
<dbReference type="SUPFAM" id="SSF51735">
    <property type="entry name" value="NAD(P)-binding Rossmann-fold domains"/>
    <property type="match status" value="1"/>
</dbReference>
<feature type="domain" description="Ketopantoate reductase N-terminal" evidence="12">
    <location>
        <begin position="6"/>
        <end position="152"/>
    </location>
</feature>
<evidence type="ECO:0000256" key="9">
    <source>
        <dbReference type="ARBA" id="ARBA00032024"/>
    </source>
</evidence>
<evidence type="ECO:0000313" key="15">
    <source>
        <dbReference type="Proteomes" id="UP000626982"/>
    </source>
</evidence>
<dbReference type="EMBL" id="BMLM01000001">
    <property type="protein sequence ID" value="GGN76917.1"/>
    <property type="molecule type" value="Genomic_DNA"/>
</dbReference>
<evidence type="ECO:0000256" key="5">
    <source>
        <dbReference type="ARBA" id="ARBA00019465"/>
    </source>
</evidence>
<evidence type="ECO:0000256" key="4">
    <source>
        <dbReference type="ARBA" id="ARBA00013014"/>
    </source>
</evidence>
<organism evidence="14 15">
    <name type="scientific">Agrococcus terreus</name>
    <dbReference type="NCBI Taxonomy" id="574649"/>
    <lineage>
        <taxon>Bacteria</taxon>
        <taxon>Bacillati</taxon>
        <taxon>Actinomycetota</taxon>
        <taxon>Actinomycetes</taxon>
        <taxon>Micrococcales</taxon>
        <taxon>Microbacteriaceae</taxon>
        <taxon>Agrococcus</taxon>
    </lineage>
</organism>
<dbReference type="InterPro" id="IPR008927">
    <property type="entry name" value="6-PGluconate_DH-like_C_sf"/>
</dbReference>
<accession>A0ABQ2KBL0</accession>
<evidence type="ECO:0000259" key="13">
    <source>
        <dbReference type="Pfam" id="PF08546"/>
    </source>
</evidence>
<sequence>MTSQYTIVGAGAIGGTLAVHLHHAGADVRLVDADPEHVAAVREHGMRIQHPGGELSARLPISTPEEAPDELGAVLLAVKAQATDAVAAWIAPRLAADGWVASMQNGLNEATIAAHVGPERTVAAFVDLFADVVAPGVVKDGGIGAIALGDFAGGASERVERLAHDLRHWGEPIVTANVEGFLWSKLGFGAMLVASALADADMGDLIDRHRAGMHALVREVLSVAVAEGVELEGFDAFVPGEYLADEARADAATDGLVAWLATQTKKRSGIWRDIAVRGRRTEVPTQYGPVVEAGARHGIPTPLTAWLVDAIGRLETGAMPMDEAHLDELDRLAAA</sequence>
<keyword evidence="7 11" id="KW-0521">NADP</keyword>
<evidence type="ECO:0000256" key="3">
    <source>
        <dbReference type="ARBA" id="ARBA00007870"/>
    </source>
</evidence>
<evidence type="ECO:0000256" key="10">
    <source>
        <dbReference type="ARBA" id="ARBA00048793"/>
    </source>
</evidence>
<dbReference type="NCBIfam" id="TIGR00745">
    <property type="entry name" value="apbA_panE"/>
    <property type="match status" value="1"/>
</dbReference>
<keyword evidence="8 11" id="KW-0560">Oxidoreductase</keyword>
<dbReference type="Pfam" id="PF08546">
    <property type="entry name" value="ApbA_C"/>
    <property type="match status" value="1"/>
</dbReference>
<comment type="similarity">
    <text evidence="3 11">Belongs to the ketopantoate reductase family.</text>
</comment>
<dbReference type="Pfam" id="PF02558">
    <property type="entry name" value="ApbA"/>
    <property type="match status" value="1"/>
</dbReference>
<comment type="catalytic activity">
    <reaction evidence="10 11">
        <text>(R)-pantoate + NADP(+) = 2-dehydropantoate + NADPH + H(+)</text>
        <dbReference type="Rhea" id="RHEA:16233"/>
        <dbReference type="ChEBI" id="CHEBI:11561"/>
        <dbReference type="ChEBI" id="CHEBI:15378"/>
        <dbReference type="ChEBI" id="CHEBI:15980"/>
        <dbReference type="ChEBI" id="CHEBI:57783"/>
        <dbReference type="ChEBI" id="CHEBI:58349"/>
        <dbReference type="EC" id="1.1.1.169"/>
    </reaction>
</comment>
<keyword evidence="15" id="KW-1185">Reference proteome</keyword>
<evidence type="ECO:0000256" key="1">
    <source>
        <dbReference type="ARBA" id="ARBA00002919"/>
    </source>
</evidence>
<name>A0ABQ2KBL0_9MICO</name>
<evidence type="ECO:0000313" key="14">
    <source>
        <dbReference type="EMBL" id="GGN76917.1"/>
    </source>
</evidence>
<dbReference type="PANTHER" id="PTHR43765:SF2">
    <property type="entry name" value="2-DEHYDROPANTOATE 2-REDUCTASE"/>
    <property type="match status" value="1"/>
</dbReference>
<dbReference type="Proteomes" id="UP000626982">
    <property type="component" value="Unassembled WGS sequence"/>
</dbReference>
<evidence type="ECO:0000256" key="7">
    <source>
        <dbReference type="ARBA" id="ARBA00022857"/>
    </source>
</evidence>
<protein>
    <recommendedName>
        <fullName evidence="5 11">2-dehydropantoate 2-reductase</fullName>
        <ecNumber evidence="4 11">1.1.1.169</ecNumber>
    </recommendedName>
    <alternativeName>
        <fullName evidence="9 11">Ketopantoate reductase</fullName>
    </alternativeName>
</protein>
<reference evidence="15" key="1">
    <citation type="journal article" date="2019" name="Int. J. Syst. Evol. Microbiol.">
        <title>The Global Catalogue of Microorganisms (GCM) 10K type strain sequencing project: providing services to taxonomists for standard genome sequencing and annotation.</title>
        <authorList>
            <consortium name="The Broad Institute Genomics Platform"/>
            <consortium name="The Broad Institute Genome Sequencing Center for Infectious Disease"/>
            <person name="Wu L."/>
            <person name="Ma J."/>
        </authorList>
    </citation>
    <scope>NUCLEOTIDE SEQUENCE [LARGE SCALE GENOMIC DNA]</scope>
    <source>
        <strain evidence="15">CGMCC 1.6960</strain>
    </source>
</reference>
<evidence type="ECO:0000256" key="6">
    <source>
        <dbReference type="ARBA" id="ARBA00022655"/>
    </source>
</evidence>
<evidence type="ECO:0000256" key="11">
    <source>
        <dbReference type="RuleBase" id="RU362068"/>
    </source>
</evidence>
<feature type="domain" description="Ketopantoate reductase C-terminal" evidence="13">
    <location>
        <begin position="179"/>
        <end position="313"/>
    </location>
</feature>
<dbReference type="EC" id="1.1.1.169" evidence="4 11"/>
<comment type="caution">
    <text evidence="14">The sequence shown here is derived from an EMBL/GenBank/DDBJ whole genome shotgun (WGS) entry which is preliminary data.</text>
</comment>
<dbReference type="Gene3D" id="1.10.1040.10">
    <property type="entry name" value="N-(1-d-carboxylethyl)-l-norvaline Dehydrogenase, domain 2"/>
    <property type="match status" value="1"/>
</dbReference>
<evidence type="ECO:0000256" key="8">
    <source>
        <dbReference type="ARBA" id="ARBA00023002"/>
    </source>
</evidence>
<comment type="pathway">
    <text evidence="2 11">Cofactor biosynthesis; (R)-pantothenate biosynthesis; (R)-pantoate from 3-methyl-2-oxobutanoate: step 2/2.</text>
</comment>
<dbReference type="InterPro" id="IPR050838">
    <property type="entry name" value="Ketopantoate_reductase"/>
</dbReference>
<proteinExistence type="inferred from homology"/>
<dbReference type="InterPro" id="IPR003710">
    <property type="entry name" value="ApbA"/>
</dbReference>
<dbReference type="InterPro" id="IPR013752">
    <property type="entry name" value="KPA_reductase"/>
</dbReference>
<gene>
    <name evidence="14" type="primary">panE</name>
    <name evidence="14" type="ORF">GCM10010968_00810</name>
</gene>
<dbReference type="PANTHER" id="PTHR43765">
    <property type="entry name" value="2-DEHYDROPANTOATE 2-REDUCTASE-RELATED"/>
    <property type="match status" value="1"/>
</dbReference>
<dbReference type="InterPro" id="IPR013332">
    <property type="entry name" value="KPR_N"/>
</dbReference>
<evidence type="ECO:0000256" key="2">
    <source>
        <dbReference type="ARBA" id="ARBA00004994"/>
    </source>
</evidence>
<keyword evidence="6 11" id="KW-0566">Pantothenate biosynthesis</keyword>
<comment type="function">
    <text evidence="1 11">Catalyzes the NADPH-dependent reduction of ketopantoate into pantoic acid.</text>
</comment>
<dbReference type="Gene3D" id="3.40.50.720">
    <property type="entry name" value="NAD(P)-binding Rossmann-like Domain"/>
    <property type="match status" value="1"/>
</dbReference>